<dbReference type="AlphaFoldDB" id="A0A1L9QLE7"/>
<protein>
    <submittedName>
        <fullName evidence="2">Uncharacterized protein</fullName>
    </submittedName>
</protein>
<evidence type="ECO:0000313" key="2">
    <source>
        <dbReference type="EMBL" id="OJJ19650.1"/>
    </source>
</evidence>
<dbReference type="EMBL" id="MLAW01000052">
    <property type="protein sequence ID" value="OJJ19650.1"/>
    <property type="molecule type" value="Genomic_DNA"/>
</dbReference>
<dbReference type="STRING" id="1925591.BI308_21550"/>
<accession>A0A1L9QLE7</accession>
<reference evidence="2" key="1">
    <citation type="submission" date="2016-10" db="EMBL/GenBank/DDBJ databases">
        <title>CRISPR-Cas defence system in Roseofilum reptotaenium: evidence of a bacteriophage-cyanobacterium arms race in the coral black band disease.</title>
        <authorList>
            <person name="Buerger P."/>
            <person name="Wood-Charlson E.M."/>
            <person name="Weynberg K.D."/>
            <person name="Willis B."/>
            <person name="Van Oppen M.J."/>
        </authorList>
    </citation>
    <scope>NUCLEOTIDE SEQUENCE [LARGE SCALE GENOMIC DNA]</scope>
    <source>
        <strain evidence="2">AO1-A</strain>
    </source>
</reference>
<dbReference type="Gene3D" id="2.30.30.40">
    <property type="entry name" value="SH3 Domains"/>
    <property type="match status" value="1"/>
</dbReference>
<proteinExistence type="predicted"/>
<gene>
    <name evidence="2" type="ORF">BI308_21550</name>
</gene>
<evidence type="ECO:0000256" key="1">
    <source>
        <dbReference type="SAM" id="MobiDB-lite"/>
    </source>
</evidence>
<evidence type="ECO:0000313" key="3">
    <source>
        <dbReference type="Proteomes" id="UP000183940"/>
    </source>
</evidence>
<feature type="compositionally biased region" description="Polar residues" evidence="1">
    <location>
        <begin position="25"/>
        <end position="43"/>
    </location>
</feature>
<comment type="caution">
    <text evidence="2">The sequence shown here is derived from an EMBL/GenBank/DDBJ whole genome shotgun (WGS) entry which is preliminary data.</text>
</comment>
<dbReference type="Proteomes" id="UP000183940">
    <property type="component" value="Unassembled WGS sequence"/>
</dbReference>
<name>A0A1L9QLE7_9CYAN</name>
<sequence length="270" mass="30014">MTLVTATLGGASFALFWHNRPVVNTPASQPSRTPSTAAVSPNASMEIPSEIRPLNLLDRDDVEPGSEFDEFRREFRHAVGNRDSDFIMDLLPEESPLWETMGEVRMWEELEKAIALGCIAEPDPTDANVDPFTSLWICPPVQSELLQAYPPLADSPQPRLDWEKNQVVVVGAGVNVRSGPDIDSEAISVASNEVLTRNPSSSEDTEIEEIEETSNTFSSPLDGWTAIWLPSGEAGYIYNRYVYSPLDPQIQFGQVQGEWKLFYFSQPPNP</sequence>
<feature type="region of interest" description="Disordered" evidence="1">
    <location>
        <begin position="25"/>
        <end position="44"/>
    </location>
</feature>
<organism evidence="2 3">
    <name type="scientific">Roseofilum reptotaenium AO1-A</name>
    <dbReference type="NCBI Taxonomy" id="1925591"/>
    <lineage>
        <taxon>Bacteria</taxon>
        <taxon>Bacillati</taxon>
        <taxon>Cyanobacteriota</taxon>
        <taxon>Cyanophyceae</taxon>
        <taxon>Desertifilales</taxon>
        <taxon>Desertifilaceae</taxon>
        <taxon>Roseofilum</taxon>
    </lineage>
</organism>
<keyword evidence="3" id="KW-1185">Reference proteome</keyword>